<dbReference type="EMBL" id="MU128991">
    <property type="protein sequence ID" value="KAF9512116.1"/>
    <property type="molecule type" value="Genomic_DNA"/>
</dbReference>
<comment type="caution">
    <text evidence="18">The sequence shown here is derived from an EMBL/GenBank/DDBJ whole genome shotgun (WGS) entry which is preliminary data.</text>
</comment>
<comment type="similarity">
    <text evidence="2 16">Belongs to the glycosyl hydrolase 5 (cellulase A) family.</text>
</comment>
<evidence type="ECO:0000256" key="14">
    <source>
        <dbReference type="ARBA" id="ARBA00038929"/>
    </source>
</evidence>
<dbReference type="PANTHER" id="PTHR31297:SF34">
    <property type="entry name" value="GLUCAN 1,3-BETA-GLUCOSIDASE 2"/>
    <property type="match status" value="1"/>
</dbReference>
<evidence type="ECO:0000256" key="10">
    <source>
        <dbReference type="ARBA" id="ARBA00023295"/>
    </source>
</evidence>
<accession>A0A9P6AWI9</accession>
<evidence type="ECO:0000313" key="19">
    <source>
        <dbReference type="Proteomes" id="UP000886523"/>
    </source>
</evidence>
<evidence type="ECO:0000256" key="7">
    <source>
        <dbReference type="ARBA" id="ARBA00022989"/>
    </source>
</evidence>
<dbReference type="GO" id="GO:0005576">
    <property type="term" value="C:extracellular region"/>
    <property type="evidence" value="ECO:0007669"/>
    <property type="project" value="TreeGrafter"/>
</dbReference>
<evidence type="ECO:0000256" key="8">
    <source>
        <dbReference type="ARBA" id="ARBA00023136"/>
    </source>
</evidence>
<comment type="function">
    <text evidence="13">Glucosidase involved in the degradation of cellulosic biomass. Active on lichenan.</text>
</comment>
<dbReference type="PANTHER" id="PTHR31297">
    <property type="entry name" value="GLUCAN ENDO-1,6-BETA-GLUCOSIDASE B"/>
    <property type="match status" value="1"/>
</dbReference>
<sequence length="639" mass="69402">MTPVRLRAARRRLFWFTYRHAVHWCSGSPTSNVIITGGDGSTLLLDSGATMTYTNKLGGYWYYDQNDPFNGAARAQSYTPPLNQSWQYGVDRIFGVNLGGWFNTEPFISPGLYEAYVNATTPAVDEWTLSVNMAADTANGGLNQLEKHYATFITEEDFAMIAGAGLNWVRIPFPYWGVAKFPGEPFLEGVAWKYFLKAIAWARKYGIRINLDLHAVPGSQNAQVFGRLFNHSGKMGTINWLYGVMGIANAQRTLDTIRVIAEFISQPQYSDVVVMFGLINEPQVGILGQDIIGHFYYQAYNIIRNITGIGNGPFISIHDGFLPDQRYTGFLSGADRIALDTHPYLCFQTLNTDGPAAQALRPCPAWGANINNTMANFGMMTAGEWSLGYTDCGLFLNGVGEGTRYEGTLTTFPSNKLGNCADVLDWPNWTATYKQGLQLFAEASSDALQNAFFWTWKIGNSSVTGRVESPHWSYRLGLEQGWMPLDPRSASGTCASQGVNSPFNGPLQSWQTGGSGAGTITPSQISLYQAWPPASLSASGGPINDAAVLPTYTPTGSLTTLPPPTLTMRSSSATINAGNGWQDPSDTASAYTPIAGCSYPDGWNAGAAATPTAACTGARRKRGEHARDLIPKAVITARP</sequence>
<evidence type="ECO:0000256" key="11">
    <source>
        <dbReference type="ARBA" id="ARBA00023316"/>
    </source>
</evidence>
<dbReference type="EC" id="3.2.1.58" evidence="14"/>
<evidence type="ECO:0000256" key="13">
    <source>
        <dbReference type="ARBA" id="ARBA00037126"/>
    </source>
</evidence>
<dbReference type="GO" id="GO:0071555">
    <property type="term" value="P:cell wall organization"/>
    <property type="evidence" value="ECO:0007669"/>
    <property type="project" value="UniProtKB-KW"/>
</dbReference>
<keyword evidence="11" id="KW-0961">Cell wall biogenesis/degradation</keyword>
<dbReference type="Gene3D" id="3.20.20.80">
    <property type="entry name" value="Glycosidases"/>
    <property type="match status" value="1"/>
</dbReference>
<dbReference type="AlphaFoldDB" id="A0A9P6AWI9"/>
<comment type="catalytic activity">
    <reaction evidence="12">
        <text>Successive hydrolysis of beta-D-glucose units from the non-reducing ends of (1-&gt;3)-beta-D-glucans, releasing alpha-glucose.</text>
        <dbReference type="EC" id="3.2.1.58"/>
    </reaction>
</comment>
<evidence type="ECO:0000256" key="6">
    <source>
        <dbReference type="ARBA" id="ARBA00022968"/>
    </source>
</evidence>
<dbReference type="FunFam" id="3.20.20.80:FF:000033">
    <property type="entry name" value="Glucan 1,3-beta-glucosidase A"/>
    <property type="match status" value="1"/>
</dbReference>
<name>A0A9P6AWI9_9AGAM</name>
<keyword evidence="8" id="KW-0472">Membrane</keyword>
<evidence type="ECO:0000313" key="18">
    <source>
        <dbReference type="EMBL" id="KAF9512116.1"/>
    </source>
</evidence>
<evidence type="ECO:0000256" key="2">
    <source>
        <dbReference type="ARBA" id="ARBA00005641"/>
    </source>
</evidence>
<evidence type="ECO:0000256" key="1">
    <source>
        <dbReference type="ARBA" id="ARBA00004401"/>
    </source>
</evidence>
<dbReference type="InterPro" id="IPR001547">
    <property type="entry name" value="Glyco_hydro_5"/>
</dbReference>
<keyword evidence="7" id="KW-1133">Transmembrane helix</keyword>
<dbReference type="Proteomes" id="UP000886523">
    <property type="component" value="Unassembled WGS sequence"/>
</dbReference>
<feature type="domain" description="Glycoside hydrolase family 5" evidence="17">
    <location>
        <begin position="138"/>
        <end position="308"/>
    </location>
</feature>
<evidence type="ECO:0000256" key="4">
    <source>
        <dbReference type="ARBA" id="ARBA00022692"/>
    </source>
</evidence>
<evidence type="ECO:0000256" key="16">
    <source>
        <dbReference type="RuleBase" id="RU361153"/>
    </source>
</evidence>
<protein>
    <recommendedName>
        <fullName evidence="14">glucan 1,3-beta-glucosidase</fullName>
        <ecNumber evidence="14">3.2.1.58</ecNumber>
    </recommendedName>
    <alternativeName>
        <fullName evidence="15">Exo-1,3-beta-glucanase D</fullName>
    </alternativeName>
</protein>
<evidence type="ECO:0000256" key="9">
    <source>
        <dbReference type="ARBA" id="ARBA00023180"/>
    </source>
</evidence>
<keyword evidence="5 16" id="KW-0378">Hydrolase</keyword>
<dbReference type="OrthoDB" id="62120at2759"/>
<comment type="subcellular location">
    <subcellularLocation>
        <location evidence="1">Cell membrane</location>
        <topology evidence="1">Single-pass type II membrane protein</topology>
    </subcellularLocation>
</comment>
<evidence type="ECO:0000256" key="3">
    <source>
        <dbReference type="ARBA" id="ARBA00022475"/>
    </source>
</evidence>
<evidence type="ECO:0000256" key="15">
    <source>
        <dbReference type="ARBA" id="ARBA00041260"/>
    </source>
</evidence>
<evidence type="ECO:0000256" key="5">
    <source>
        <dbReference type="ARBA" id="ARBA00022801"/>
    </source>
</evidence>
<evidence type="ECO:0000256" key="12">
    <source>
        <dbReference type="ARBA" id="ARBA00036824"/>
    </source>
</evidence>
<evidence type="ECO:0000259" key="17">
    <source>
        <dbReference type="Pfam" id="PF00150"/>
    </source>
</evidence>
<keyword evidence="6" id="KW-0735">Signal-anchor</keyword>
<dbReference type="GO" id="GO:0009986">
    <property type="term" value="C:cell surface"/>
    <property type="evidence" value="ECO:0007669"/>
    <property type="project" value="TreeGrafter"/>
</dbReference>
<dbReference type="GO" id="GO:0009251">
    <property type="term" value="P:glucan catabolic process"/>
    <property type="evidence" value="ECO:0007669"/>
    <property type="project" value="TreeGrafter"/>
</dbReference>
<keyword evidence="4" id="KW-0812">Transmembrane</keyword>
<organism evidence="18 19">
    <name type="scientific">Hydnum rufescens UP504</name>
    <dbReference type="NCBI Taxonomy" id="1448309"/>
    <lineage>
        <taxon>Eukaryota</taxon>
        <taxon>Fungi</taxon>
        <taxon>Dikarya</taxon>
        <taxon>Basidiomycota</taxon>
        <taxon>Agaricomycotina</taxon>
        <taxon>Agaricomycetes</taxon>
        <taxon>Cantharellales</taxon>
        <taxon>Hydnaceae</taxon>
        <taxon>Hydnum</taxon>
    </lineage>
</organism>
<keyword evidence="19" id="KW-1185">Reference proteome</keyword>
<keyword evidence="9" id="KW-0325">Glycoprotein</keyword>
<dbReference type="InterPro" id="IPR050386">
    <property type="entry name" value="Glycosyl_hydrolase_5"/>
</dbReference>
<keyword evidence="3" id="KW-1003">Cell membrane</keyword>
<dbReference type="InterPro" id="IPR017853">
    <property type="entry name" value="GH"/>
</dbReference>
<proteinExistence type="inferred from homology"/>
<dbReference type="SUPFAM" id="SSF51445">
    <property type="entry name" value="(Trans)glycosidases"/>
    <property type="match status" value="1"/>
</dbReference>
<keyword evidence="10 16" id="KW-0326">Glycosidase</keyword>
<dbReference type="GO" id="GO:0005886">
    <property type="term" value="C:plasma membrane"/>
    <property type="evidence" value="ECO:0007669"/>
    <property type="project" value="UniProtKB-SubCell"/>
</dbReference>
<gene>
    <name evidence="18" type="ORF">BS47DRAFT_1298139</name>
</gene>
<reference evidence="18" key="1">
    <citation type="journal article" date="2020" name="Nat. Commun.">
        <title>Large-scale genome sequencing of mycorrhizal fungi provides insights into the early evolution of symbiotic traits.</title>
        <authorList>
            <person name="Miyauchi S."/>
            <person name="Kiss E."/>
            <person name="Kuo A."/>
            <person name="Drula E."/>
            <person name="Kohler A."/>
            <person name="Sanchez-Garcia M."/>
            <person name="Morin E."/>
            <person name="Andreopoulos B."/>
            <person name="Barry K.W."/>
            <person name="Bonito G."/>
            <person name="Buee M."/>
            <person name="Carver A."/>
            <person name="Chen C."/>
            <person name="Cichocki N."/>
            <person name="Clum A."/>
            <person name="Culley D."/>
            <person name="Crous P.W."/>
            <person name="Fauchery L."/>
            <person name="Girlanda M."/>
            <person name="Hayes R.D."/>
            <person name="Keri Z."/>
            <person name="LaButti K."/>
            <person name="Lipzen A."/>
            <person name="Lombard V."/>
            <person name="Magnuson J."/>
            <person name="Maillard F."/>
            <person name="Murat C."/>
            <person name="Nolan M."/>
            <person name="Ohm R.A."/>
            <person name="Pangilinan J."/>
            <person name="Pereira M.F."/>
            <person name="Perotto S."/>
            <person name="Peter M."/>
            <person name="Pfister S."/>
            <person name="Riley R."/>
            <person name="Sitrit Y."/>
            <person name="Stielow J.B."/>
            <person name="Szollosi G."/>
            <person name="Zifcakova L."/>
            <person name="Stursova M."/>
            <person name="Spatafora J.W."/>
            <person name="Tedersoo L."/>
            <person name="Vaario L.M."/>
            <person name="Yamada A."/>
            <person name="Yan M."/>
            <person name="Wang P."/>
            <person name="Xu J."/>
            <person name="Bruns T."/>
            <person name="Baldrian P."/>
            <person name="Vilgalys R."/>
            <person name="Dunand C."/>
            <person name="Henrissat B."/>
            <person name="Grigoriev I.V."/>
            <person name="Hibbett D."/>
            <person name="Nagy L.G."/>
            <person name="Martin F.M."/>
        </authorList>
    </citation>
    <scope>NUCLEOTIDE SEQUENCE</scope>
    <source>
        <strain evidence="18">UP504</strain>
    </source>
</reference>
<dbReference type="GO" id="GO:0004338">
    <property type="term" value="F:glucan exo-1,3-beta-glucosidase activity"/>
    <property type="evidence" value="ECO:0007669"/>
    <property type="project" value="UniProtKB-EC"/>
</dbReference>
<dbReference type="Pfam" id="PF00150">
    <property type="entry name" value="Cellulase"/>
    <property type="match status" value="1"/>
</dbReference>